<evidence type="ECO:0000256" key="2">
    <source>
        <dbReference type="SAM" id="MobiDB-lite"/>
    </source>
</evidence>
<sequence>MSLLGIALLAGCQSTAKREVWEARFRDQRDEIHALNQKIEQLEEDLVVREQEADTLRLQMVGTGQTALLHEQAHSLYQVTGIRINTLLTGGLDHDGKPGDEAISLLLSPHDEDGTLVKLPGNLLIELIDHSLSEEEEVIGQWEFHPQEMKSHWHSGFVGVGYLFDLTWQDVPENEELLIHARLTTGDNRQFDVTEKIRIVPPEGLLQANHTEVVDEGEDSSPFYSTRTSGSMPPVSRPTNANPWENTEEELVPVPTDQFDAPPVFEVLPEEFDAREEIPPFEEPGYLRLPDFESDSRTKFDDFPR</sequence>
<proteinExistence type="predicted"/>
<feature type="compositionally biased region" description="Polar residues" evidence="2">
    <location>
        <begin position="222"/>
        <end position="243"/>
    </location>
</feature>
<feature type="region of interest" description="Disordered" evidence="2">
    <location>
        <begin position="213"/>
        <end position="243"/>
    </location>
</feature>
<dbReference type="AlphaFoldDB" id="A0A518CS26"/>
<evidence type="ECO:0000313" key="3">
    <source>
        <dbReference type="EMBL" id="QDU82027.1"/>
    </source>
</evidence>
<dbReference type="KEGG" id="plon:Pla110_37810"/>
<gene>
    <name evidence="3" type="ORF">Pla110_37810</name>
</gene>
<name>A0A518CS26_9PLAN</name>
<feature type="region of interest" description="Disordered" evidence="2">
    <location>
        <begin position="274"/>
        <end position="305"/>
    </location>
</feature>
<evidence type="ECO:0000256" key="1">
    <source>
        <dbReference type="SAM" id="Coils"/>
    </source>
</evidence>
<evidence type="ECO:0000313" key="4">
    <source>
        <dbReference type="Proteomes" id="UP000317178"/>
    </source>
</evidence>
<protein>
    <submittedName>
        <fullName evidence="3">Uncharacterized protein</fullName>
    </submittedName>
</protein>
<dbReference type="EMBL" id="CP036281">
    <property type="protein sequence ID" value="QDU82027.1"/>
    <property type="molecule type" value="Genomic_DNA"/>
</dbReference>
<reference evidence="3 4" key="1">
    <citation type="submission" date="2019-02" db="EMBL/GenBank/DDBJ databases">
        <title>Deep-cultivation of Planctomycetes and their phenomic and genomic characterization uncovers novel biology.</title>
        <authorList>
            <person name="Wiegand S."/>
            <person name="Jogler M."/>
            <person name="Boedeker C."/>
            <person name="Pinto D."/>
            <person name="Vollmers J."/>
            <person name="Rivas-Marin E."/>
            <person name="Kohn T."/>
            <person name="Peeters S.H."/>
            <person name="Heuer A."/>
            <person name="Rast P."/>
            <person name="Oberbeckmann S."/>
            <person name="Bunk B."/>
            <person name="Jeske O."/>
            <person name="Meyerdierks A."/>
            <person name="Storesund J.E."/>
            <person name="Kallscheuer N."/>
            <person name="Luecker S."/>
            <person name="Lage O.M."/>
            <person name="Pohl T."/>
            <person name="Merkel B.J."/>
            <person name="Hornburger P."/>
            <person name="Mueller R.-W."/>
            <person name="Bruemmer F."/>
            <person name="Labrenz M."/>
            <person name="Spormann A.M."/>
            <person name="Op den Camp H."/>
            <person name="Overmann J."/>
            <person name="Amann R."/>
            <person name="Jetten M.S.M."/>
            <person name="Mascher T."/>
            <person name="Medema M.H."/>
            <person name="Devos D.P."/>
            <person name="Kaster A.-K."/>
            <person name="Ovreas L."/>
            <person name="Rohde M."/>
            <person name="Galperin M.Y."/>
            <person name="Jogler C."/>
        </authorList>
    </citation>
    <scope>NUCLEOTIDE SEQUENCE [LARGE SCALE GENOMIC DNA]</scope>
    <source>
        <strain evidence="3 4">Pla110</strain>
    </source>
</reference>
<keyword evidence="4" id="KW-1185">Reference proteome</keyword>
<accession>A0A518CS26</accession>
<feature type="coiled-coil region" evidence="1">
    <location>
        <begin position="18"/>
        <end position="59"/>
    </location>
</feature>
<feature type="compositionally biased region" description="Basic and acidic residues" evidence="2">
    <location>
        <begin position="290"/>
        <end position="305"/>
    </location>
</feature>
<organism evidence="3 4">
    <name type="scientific">Polystyrenella longa</name>
    <dbReference type="NCBI Taxonomy" id="2528007"/>
    <lineage>
        <taxon>Bacteria</taxon>
        <taxon>Pseudomonadati</taxon>
        <taxon>Planctomycetota</taxon>
        <taxon>Planctomycetia</taxon>
        <taxon>Planctomycetales</taxon>
        <taxon>Planctomycetaceae</taxon>
        <taxon>Polystyrenella</taxon>
    </lineage>
</organism>
<keyword evidence="1" id="KW-0175">Coiled coil</keyword>
<dbReference type="Proteomes" id="UP000317178">
    <property type="component" value="Chromosome"/>
</dbReference>